<dbReference type="EMBL" id="JAIRAU010000002">
    <property type="protein sequence ID" value="MBZ5708911.1"/>
    <property type="molecule type" value="Genomic_DNA"/>
</dbReference>
<comment type="caution">
    <text evidence="1">The sequence shown here is derived from an EMBL/GenBank/DDBJ whole genome shotgun (WGS) entry which is preliminary data.</text>
</comment>
<evidence type="ECO:0000313" key="1">
    <source>
        <dbReference type="EMBL" id="MBZ5708911.1"/>
    </source>
</evidence>
<accession>A0ABS7TL27</accession>
<proteinExistence type="predicted"/>
<dbReference type="Proteomes" id="UP001139031">
    <property type="component" value="Unassembled WGS sequence"/>
</dbReference>
<keyword evidence="2" id="KW-1185">Reference proteome</keyword>
<gene>
    <name evidence="1" type="ORF">K7C98_06555</name>
</gene>
<evidence type="ECO:0000313" key="2">
    <source>
        <dbReference type="Proteomes" id="UP001139031"/>
    </source>
</evidence>
<name>A0ABS7TL27_9BACT</name>
<reference evidence="1" key="1">
    <citation type="submission" date="2021-08" db="EMBL/GenBank/DDBJ databases">
        <authorList>
            <person name="Stevens D.C."/>
        </authorList>
    </citation>
    <scope>NUCLEOTIDE SEQUENCE</scope>
    <source>
        <strain evidence="1">DSM 53165</strain>
    </source>
</reference>
<sequence length="419" mass="45218">MIANKLYLPVGLMGLALTACPSPPDPNAGRPLQVQCYDPAETKLCWSERLNSDCGGKNFSAQEICSKTLHGDLDHTQDYPDAEFSGHCVPEVGDDYPTPPCMCSYENGPPDGEACVELTEDPDPTDGVFLTTYVCSRVAADTCREVDYVDPDLKIDPNLEWCWQPPYVPPTELPCVQAYDETEALEKCESFCGKAQTDHANDLAAHNKDIDQSHGGVGKLQFETPQFECTIDGDPHVLSVWDPVNDGECFYEDAYPYLTWGGTTGLFAAQASSTFTMNGGSAGNQTILATIGYEITNCVNDICDVTIDALEGVQSDISGIFTAADGSQTTYTLADLDFSLKQTVRGRYYQARGTIVFADSPFVANVRVGSATIGGTAMGTWDQLAVVEQAVGSLRGSSLVLNLTVNLTQGVFLISFQTM</sequence>
<organism evidence="1 2">
    <name type="scientific">Nannocystis pusilla</name>
    <dbReference type="NCBI Taxonomy" id="889268"/>
    <lineage>
        <taxon>Bacteria</taxon>
        <taxon>Pseudomonadati</taxon>
        <taxon>Myxococcota</taxon>
        <taxon>Polyangia</taxon>
        <taxon>Nannocystales</taxon>
        <taxon>Nannocystaceae</taxon>
        <taxon>Nannocystis</taxon>
    </lineage>
</organism>
<dbReference type="PROSITE" id="PS51257">
    <property type="entry name" value="PROKAR_LIPOPROTEIN"/>
    <property type="match status" value="1"/>
</dbReference>
<evidence type="ECO:0008006" key="3">
    <source>
        <dbReference type="Google" id="ProtNLM"/>
    </source>
</evidence>
<dbReference type="RefSeq" id="WP_224190690.1">
    <property type="nucleotide sequence ID" value="NZ_JAIRAU010000002.1"/>
</dbReference>
<protein>
    <recommendedName>
        <fullName evidence="3">Lipoprotein</fullName>
    </recommendedName>
</protein>